<comment type="caution">
    <text evidence="1">The sequence shown here is derived from an EMBL/GenBank/DDBJ whole genome shotgun (WGS) entry which is preliminary data.</text>
</comment>
<dbReference type="RefSeq" id="WP_283231082.1">
    <property type="nucleotide sequence ID" value="NZ_JASGBQ010000016.1"/>
</dbReference>
<dbReference type="InterPro" id="IPR006699">
    <property type="entry name" value="GlpP"/>
</dbReference>
<gene>
    <name evidence="1" type="ORF">QJ036_09150</name>
</gene>
<dbReference type="Gene3D" id="3.20.20.70">
    <property type="entry name" value="Aldolase class I"/>
    <property type="match status" value="1"/>
</dbReference>
<dbReference type="PANTHER" id="PTHR35787">
    <property type="entry name" value="GLYCEROL UPTAKE OPERON ANTITERMINATOR REGULATORY PROTEIN"/>
    <property type="match status" value="1"/>
</dbReference>
<name>A0AAP4F016_9FIRM</name>
<keyword evidence="2" id="KW-1185">Reference proteome</keyword>
<evidence type="ECO:0000313" key="2">
    <source>
        <dbReference type="Proteomes" id="UP001300383"/>
    </source>
</evidence>
<sequence length="189" mass="20267">MDASLFDLMEENPVIAAVKDEKGLSLCCSSGEIRVVFVLFGDLVGIGGIVDRIKEAGKLAMVHVDLIEGLGSREIAVDFIKTYTKADGIISTRPSLIKRGKELGLYTTLRIFLLDSMSLGNVERQLASARPDMLEILPGLMPKIIRKVSKMTRVPVIAGGLISDKEDVIGALSAGALAVSSTNPVVWNL</sequence>
<dbReference type="Pfam" id="PF04309">
    <property type="entry name" value="G3P_antiterm"/>
    <property type="match status" value="1"/>
</dbReference>
<evidence type="ECO:0000313" key="1">
    <source>
        <dbReference type="EMBL" id="MDI9242635.1"/>
    </source>
</evidence>
<dbReference type="PANTHER" id="PTHR35787:SF1">
    <property type="entry name" value="GLYCEROL UPTAKE OPERON ANTITERMINATOR REGULATORY PROTEIN"/>
    <property type="match status" value="1"/>
</dbReference>
<proteinExistence type="predicted"/>
<dbReference type="EMBL" id="JASGBQ010000016">
    <property type="protein sequence ID" value="MDI9242635.1"/>
    <property type="molecule type" value="Genomic_DNA"/>
</dbReference>
<dbReference type="PIRSF" id="PIRSF016897">
    <property type="entry name" value="GlpP"/>
    <property type="match status" value="1"/>
</dbReference>
<dbReference type="AlphaFoldDB" id="A0AAP4F016"/>
<dbReference type="Proteomes" id="UP001300383">
    <property type="component" value="Unassembled WGS sequence"/>
</dbReference>
<organism evidence="1 2">
    <name type="scientific">Fusibacillus kribbianus</name>
    <dbReference type="NCBI Taxonomy" id="3044208"/>
    <lineage>
        <taxon>Bacteria</taxon>
        <taxon>Bacillati</taxon>
        <taxon>Bacillota</taxon>
        <taxon>Clostridia</taxon>
        <taxon>Lachnospirales</taxon>
        <taxon>Lachnospiraceae</taxon>
        <taxon>Fusibacillus</taxon>
    </lineage>
</organism>
<reference evidence="1 2" key="1">
    <citation type="submission" date="2023-05" db="EMBL/GenBank/DDBJ databases">
        <title>[ruminococcus] sp. nov., isolated from a pig farm feces dump.</title>
        <authorList>
            <person name="Chang Y.-H."/>
        </authorList>
    </citation>
    <scope>NUCLEOTIDE SEQUENCE [LARGE SCALE GENOMIC DNA]</scope>
    <source>
        <strain evidence="1 2">YH-rum2234</strain>
    </source>
</reference>
<dbReference type="GO" id="GO:0006071">
    <property type="term" value="P:glycerol metabolic process"/>
    <property type="evidence" value="ECO:0007669"/>
    <property type="project" value="InterPro"/>
</dbReference>
<dbReference type="GO" id="GO:0006355">
    <property type="term" value="P:regulation of DNA-templated transcription"/>
    <property type="evidence" value="ECO:0007669"/>
    <property type="project" value="InterPro"/>
</dbReference>
<accession>A0AAP4F016</accession>
<dbReference type="SUPFAM" id="SSF110391">
    <property type="entry name" value="GlpP-like"/>
    <property type="match status" value="1"/>
</dbReference>
<dbReference type="InterPro" id="IPR013785">
    <property type="entry name" value="Aldolase_TIM"/>
</dbReference>
<protein>
    <submittedName>
        <fullName evidence="1">Glycerol-3-phosphate responsive antiterminator</fullName>
    </submittedName>
</protein>